<name>A0AAW2HJ46_9NEOP</name>
<protein>
    <recommendedName>
        <fullName evidence="4">Tektin</fullName>
    </recommendedName>
</protein>
<gene>
    <name evidence="6" type="ORF">PYX00_007405</name>
</gene>
<keyword evidence="3 5" id="KW-0175">Coiled coil</keyword>
<dbReference type="InterPro" id="IPR048256">
    <property type="entry name" value="Tektin-like"/>
</dbReference>
<dbReference type="EMBL" id="JARGDH010000004">
    <property type="protein sequence ID" value="KAL0269792.1"/>
    <property type="molecule type" value="Genomic_DNA"/>
</dbReference>
<feature type="coiled-coil region" evidence="5">
    <location>
        <begin position="331"/>
        <end position="365"/>
    </location>
</feature>
<sequence length="478" mass="55278">MACQCNEPKVNCTLVEQKLERNYADSNGVIPPYLPQHSDFFSKTTDPTDAPVLGPWASGRPVWSKTAQLVGIRPIVDRYNINKYGPVDWRMGNKAVMDMVGESDSLKQYVKCTVDSVAARSDKIQNDNTIRLQKRLQDIRNYQNQLEAIVLELRDEIVLLTEMKVRLKFALPALKMPESIAGECIDKRTCRTDPDLVKDEVDIEIVKEMAMIYEVRDSIGKMLEQVDDFIVATKACKEELETNWSDKKETSEIEAINVTLRNSSPTIFYKHGSVRLQNLQSTPETWTYYSESLIKLGLQQIKKSKDFRSNLETEVITKPILELKNQAEKVMALLKKRIEETDQCRQAFERELQNVLTQIAETEKLYEMLSKLLRQLDYNLKVAETRLDTRMYRPRIENCRDEPQYGLIDEVKEINESQAALRKRVEDTDMALAKLYQTRANLEFAIMTKRKSLYIDQQRCLAYREQYPDIIAMTSAPA</sequence>
<reference evidence="6" key="1">
    <citation type="journal article" date="2024" name="Gigascience">
        <title>Chromosome-level genome of the poultry shaft louse Menopon gallinae provides insight into the host-switching and adaptive evolution of parasitic lice.</title>
        <authorList>
            <person name="Xu Y."/>
            <person name="Ma L."/>
            <person name="Liu S."/>
            <person name="Liang Y."/>
            <person name="Liu Q."/>
            <person name="He Z."/>
            <person name="Tian L."/>
            <person name="Duan Y."/>
            <person name="Cai W."/>
            <person name="Li H."/>
            <person name="Song F."/>
        </authorList>
    </citation>
    <scope>NUCLEOTIDE SEQUENCE</scope>
    <source>
        <strain evidence="6">Cailab_2023a</strain>
    </source>
</reference>
<keyword evidence="2" id="KW-0963">Cytoplasm</keyword>
<dbReference type="InterPro" id="IPR000435">
    <property type="entry name" value="Tektins"/>
</dbReference>
<dbReference type="GO" id="GO:0015630">
    <property type="term" value="C:microtubule cytoskeleton"/>
    <property type="evidence" value="ECO:0007669"/>
    <property type="project" value="UniProtKB-UniRule"/>
</dbReference>
<comment type="subcellular location">
    <subcellularLocation>
        <location evidence="4">Cytoplasm</location>
        <location evidence="4">Cytoskeleton</location>
        <location evidence="4">Cilium axoneme</location>
    </subcellularLocation>
</comment>
<dbReference type="GO" id="GO:0005930">
    <property type="term" value="C:axoneme"/>
    <property type="evidence" value="ECO:0007669"/>
    <property type="project" value="UniProtKB-SubCell"/>
</dbReference>
<keyword evidence="4" id="KW-0969">Cilium</keyword>
<accession>A0AAW2HJ46</accession>
<keyword evidence="4" id="KW-0966">Cell projection</keyword>
<comment type="caution">
    <text evidence="6">The sequence shown here is derived from an EMBL/GenBank/DDBJ whole genome shotgun (WGS) entry which is preliminary data.</text>
</comment>
<keyword evidence="4" id="KW-0282">Flagellum</keyword>
<comment type="similarity">
    <text evidence="1 4">Belongs to the tektin family.</text>
</comment>
<evidence type="ECO:0000256" key="2">
    <source>
        <dbReference type="ARBA" id="ARBA00022490"/>
    </source>
</evidence>
<dbReference type="AlphaFoldDB" id="A0AAW2HJ46"/>
<dbReference type="Pfam" id="PF03148">
    <property type="entry name" value="Tektin"/>
    <property type="match status" value="1"/>
</dbReference>
<dbReference type="PANTHER" id="PTHR19960:SF12">
    <property type="entry name" value="TEKTIN-4"/>
    <property type="match status" value="1"/>
</dbReference>
<dbReference type="PANTHER" id="PTHR19960">
    <property type="entry name" value="TEKTIN"/>
    <property type="match status" value="1"/>
</dbReference>
<evidence type="ECO:0000256" key="4">
    <source>
        <dbReference type="RuleBase" id="RU367040"/>
    </source>
</evidence>
<organism evidence="6">
    <name type="scientific">Menopon gallinae</name>
    <name type="common">poultry shaft louse</name>
    <dbReference type="NCBI Taxonomy" id="328185"/>
    <lineage>
        <taxon>Eukaryota</taxon>
        <taxon>Metazoa</taxon>
        <taxon>Ecdysozoa</taxon>
        <taxon>Arthropoda</taxon>
        <taxon>Hexapoda</taxon>
        <taxon>Insecta</taxon>
        <taxon>Pterygota</taxon>
        <taxon>Neoptera</taxon>
        <taxon>Paraneoptera</taxon>
        <taxon>Psocodea</taxon>
        <taxon>Troctomorpha</taxon>
        <taxon>Phthiraptera</taxon>
        <taxon>Amblycera</taxon>
        <taxon>Menoponidae</taxon>
        <taxon>Menopon</taxon>
    </lineage>
</organism>
<proteinExistence type="inferred from homology"/>
<evidence type="ECO:0000256" key="1">
    <source>
        <dbReference type="ARBA" id="ARBA00007209"/>
    </source>
</evidence>
<evidence type="ECO:0000256" key="3">
    <source>
        <dbReference type="ARBA" id="ARBA00023054"/>
    </source>
</evidence>
<dbReference type="GO" id="GO:0060271">
    <property type="term" value="P:cilium assembly"/>
    <property type="evidence" value="ECO:0007669"/>
    <property type="project" value="UniProtKB-UniRule"/>
</dbReference>
<dbReference type="GO" id="GO:0005634">
    <property type="term" value="C:nucleus"/>
    <property type="evidence" value="ECO:0007669"/>
    <property type="project" value="TreeGrafter"/>
</dbReference>
<evidence type="ECO:0000256" key="5">
    <source>
        <dbReference type="SAM" id="Coils"/>
    </source>
</evidence>
<dbReference type="GO" id="GO:0060294">
    <property type="term" value="P:cilium movement involved in cell motility"/>
    <property type="evidence" value="ECO:0007669"/>
    <property type="project" value="UniProtKB-UniRule"/>
</dbReference>
<dbReference type="PRINTS" id="PR00511">
    <property type="entry name" value="TEKTIN"/>
</dbReference>
<evidence type="ECO:0000313" key="6">
    <source>
        <dbReference type="EMBL" id="KAL0269792.1"/>
    </source>
</evidence>